<dbReference type="InterPro" id="IPR017516">
    <property type="entry name" value="AbrB_dup"/>
</dbReference>
<feature type="transmembrane region" description="Helical" evidence="1">
    <location>
        <begin position="78"/>
        <end position="102"/>
    </location>
</feature>
<feature type="transmembrane region" description="Helical" evidence="1">
    <location>
        <begin position="312"/>
        <end position="333"/>
    </location>
</feature>
<dbReference type="PANTHER" id="PTHR38457:SF1">
    <property type="entry name" value="REGULATOR ABRB-RELATED"/>
    <property type="match status" value="1"/>
</dbReference>
<feature type="transmembrane region" description="Helical" evidence="1">
    <location>
        <begin position="226"/>
        <end position="244"/>
    </location>
</feature>
<dbReference type="PANTHER" id="PTHR38457">
    <property type="entry name" value="REGULATOR ABRB-RELATED"/>
    <property type="match status" value="1"/>
</dbReference>
<keyword evidence="1" id="KW-1133">Transmembrane helix</keyword>
<dbReference type="Pfam" id="PF05145">
    <property type="entry name" value="AbrB"/>
    <property type="match status" value="1"/>
</dbReference>
<evidence type="ECO:0000256" key="1">
    <source>
        <dbReference type="SAM" id="Phobius"/>
    </source>
</evidence>
<feature type="transmembrane region" description="Helical" evidence="1">
    <location>
        <begin position="201"/>
        <end position="220"/>
    </location>
</feature>
<keyword evidence="1" id="KW-0472">Membrane</keyword>
<reference evidence="2 3" key="1">
    <citation type="submission" date="2016-10" db="EMBL/GenBank/DDBJ databases">
        <authorList>
            <person name="de Groot N.N."/>
        </authorList>
    </citation>
    <scope>NUCLEOTIDE SEQUENCE [LARGE SCALE GENOMIC DNA]</scope>
    <source>
        <strain evidence="2 3">ATCC 35022</strain>
    </source>
</reference>
<dbReference type="InterPro" id="IPR007820">
    <property type="entry name" value="AbrB_fam"/>
</dbReference>
<dbReference type="GO" id="GO:0016020">
    <property type="term" value="C:membrane"/>
    <property type="evidence" value="ECO:0007669"/>
    <property type="project" value="InterPro"/>
</dbReference>
<organism evidence="2 3">
    <name type="scientific">Bauldia litoralis</name>
    <dbReference type="NCBI Taxonomy" id="665467"/>
    <lineage>
        <taxon>Bacteria</taxon>
        <taxon>Pseudomonadati</taxon>
        <taxon>Pseudomonadota</taxon>
        <taxon>Alphaproteobacteria</taxon>
        <taxon>Hyphomicrobiales</taxon>
        <taxon>Kaistiaceae</taxon>
        <taxon>Bauldia</taxon>
    </lineage>
</organism>
<dbReference type="NCBIfam" id="TIGR03082">
    <property type="entry name" value="Gneg_AbrB_dup"/>
    <property type="match status" value="2"/>
</dbReference>
<sequence length="349" mass="34940">MDTRLRLAGTILIAVLGGGLATLAGLPASWLSGAMIATTAASLAGWDTRLPVRLLDVGFLLIGAALGAGVTPELLQGALAWPISLAGLAVTVGACIVAVRLFLMRVAGWDRDTAFFSAVPGALSFVLAVASETKADLRQVAACQSIRIFLLVAVLPAIIIAVEAEAPPPGIQAVASLADLGIMALACAAAGLLARRFGLPAALLTGSFLASASLHGAGVVSGTLPMPLVIVAFVMLGGLIGSRFAGTNLRFIASILAASVGAFLVAAAVALAMAVAIATVVGVPVDQAIVAYAPGGLEAMMSLSLALNMDTAFVAAHQFARFAGIALTLPLLARRATARGRAESSGDDA</sequence>
<name>A0A1G6CXS4_9HYPH</name>
<evidence type="ECO:0000313" key="3">
    <source>
        <dbReference type="Proteomes" id="UP000199071"/>
    </source>
</evidence>
<feature type="transmembrane region" description="Helical" evidence="1">
    <location>
        <begin position="174"/>
        <end position="194"/>
    </location>
</feature>
<keyword evidence="1" id="KW-0812">Transmembrane</keyword>
<dbReference type="RefSeq" id="WP_175478442.1">
    <property type="nucleotide sequence ID" value="NZ_FMXQ01000005.1"/>
</dbReference>
<proteinExistence type="predicted"/>
<dbReference type="PIRSF" id="PIRSF038991">
    <property type="entry name" value="Protein_AbrB"/>
    <property type="match status" value="1"/>
</dbReference>
<feature type="transmembrane region" description="Helical" evidence="1">
    <location>
        <begin position="54"/>
        <end position="71"/>
    </location>
</feature>
<feature type="transmembrane region" description="Helical" evidence="1">
    <location>
        <begin position="251"/>
        <end position="277"/>
    </location>
</feature>
<feature type="transmembrane region" description="Helical" evidence="1">
    <location>
        <begin position="145"/>
        <end position="162"/>
    </location>
</feature>
<dbReference type="EMBL" id="FMXQ01000005">
    <property type="protein sequence ID" value="SDB37659.1"/>
    <property type="molecule type" value="Genomic_DNA"/>
</dbReference>
<gene>
    <name evidence="2" type="ORF">SAMN02982931_02886</name>
</gene>
<protein>
    <recommendedName>
        <fullName evidence="4">Ammonia monooxygenase</fullName>
    </recommendedName>
</protein>
<dbReference type="Proteomes" id="UP000199071">
    <property type="component" value="Unassembled WGS sequence"/>
</dbReference>
<dbReference type="GO" id="GO:0010468">
    <property type="term" value="P:regulation of gene expression"/>
    <property type="evidence" value="ECO:0007669"/>
    <property type="project" value="InterPro"/>
</dbReference>
<accession>A0A1G6CXS4</accession>
<keyword evidence="3" id="KW-1185">Reference proteome</keyword>
<evidence type="ECO:0000313" key="2">
    <source>
        <dbReference type="EMBL" id="SDB37659.1"/>
    </source>
</evidence>
<dbReference type="STRING" id="665467.SAMN02982931_02886"/>
<evidence type="ECO:0008006" key="4">
    <source>
        <dbReference type="Google" id="ProtNLM"/>
    </source>
</evidence>
<dbReference type="AlphaFoldDB" id="A0A1G6CXS4"/>
<feature type="transmembrane region" description="Helical" evidence="1">
    <location>
        <begin position="114"/>
        <end position="133"/>
    </location>
</feature>